<dbReference type="PANTHER" id="PTHR16026:SF0">
    <property type="entry name" value="CARTILAGE ACIDIC PROTEIN 1"/>
    <property type="match status" value="1"/>
</dbReference>
<dbReference type="SMART" id="SM00191">
    <property type="entry name" value="Int_alpha"/>
    <property type="match status" value="4"/>
</dbReference>
<protein>
    <submittedName>
        <fullName evidence="5">ASPIC/UnbV domain protein</fullName>
    </submittedName>
</protein>
<organism evidence="5 6">
    <name type="scientific">Spirosoma linguale (strain ATCC 33905 / DSM 74 / LMG 10896 / Claus 1)</name>
    <dbReference type="NCBI Taxonomy" id="504472"/>
    <lineage>
        <taxon>Bacteria</taxon>
        <taxon>Pseudomonadati</taxon>
        <taxon>Bacteroidota</taxon>
        <taxon>Cytophagia</taxon>
        <taxon>Cytophagales</taxon>
        <taxon>Cytophagaceae</taxon>
        <taxon>Spirosoma</taxon>
    </lineage>
</organism>
<proteinExistence type="predicted"/>
<dbReference type="HOGENOM" id="CLU_281416_0_0_10"/>
<dbReference type="AlphaFoldDB" id="D2QL93"/>
<dbReference type="InterPro" id="IPR013519">
    <property type="entry name" value="Int_alpha_beta-p"/>
</dbReference>
<evidence type="ECO:0000313" key="6">
    <source>
        <dbReference type="Proteomes" id="UP000002028"/>
    </source>
</evidence>
<dbReference type="InterPro" id="IPR013517">
    <property type="entry name" value="FG-GAP"/>
</dbReference>
<name>D2QL93_SPILD</name>
<dbReference type="Pfam" id="PF07593">
    <property type="entry name" value="UnbV_ASPIC"/>
    <property type="match status" value="1"/>
</dbReference>
<dbReference type="PANTHER" id="PTHR16026">
    <property type="entry name" value="CARTILAGE ACIDIC PROTEIN 1"/>
    <property type="match status" value="1"/>
</dbReference>
<dbReference type="Proteomes" id="UP000002028">
    <property type="component" value="Chromosome"/>
</dbReference>
<dbReference type="Gene3D" id="2.130.10.130">
    <property type="entry name" value="Integrin alpha, N-terminal"/>
    <property type="match status" value="3"/>
</dbReference>
<evidence type="ECO:0000256" key="3">
    <source>
        <dbReference type="ARBA" id="ARBA00023180"/>
    </source>
</evidence>
<evidence type="ECO:0000259" key="4">
    <source>
        <dbReference type="Pfam" id="PF07593"/>
    </source>
</evidence>
<dbReference type="EMBL" id="CP001769">
    <property type="protein sequence ID" value="ADB39040.1"/>
    <property type="molecule type" value="Genomic_DNA"/>
</dbReference>
<dbReference type="Pfam" id="PF13517">
    <property type="entry name" value="FG-GAP_3"/>
    <property type="match status" value="4"/>
</dbReference>
<evidence type="ECO:0000313" key="5">
    <source>
        <dbReference type="EMBL" id="ADB39040.1"/>
    </source>
</evidence>
<keyword evidence="3" id="KW-0325">Glycoprotein</keyword>
<sequence>MKLIRFLAFLPLLAACKGGSSDSVFTLLSASQTHIDFVNSIQETEEDNVLNYEYFYNGGGVAAADFNNDGLIDLYFTANQGEDKLYLNEGKLSFKDITKEAGIDWKGEWKTGVTVVDINKDGWQDMYVSVSANIDKPALRKHKLYINNKTLKNGVPSFTEQAAAYGLDLTTYATQSAFFDYDNDGDLDVYLLNHNVKDFKRFDADAVHAMRDSLAGHRLMRNDGGKFVDVSVQAGIKGNPIGFGLGVHTADLNGDGWLDIYVSNDYVEEDYLYLNNKNGTFTDVVKEATGHVSYFSMGNDVGDINNDLLPDIVTMDMLPEDNKRQKLLFGPDKYEAYLSMLRNGFHPEVMRNMLQLNNGVDRQGRPQFSEIGQLAGIASTDWSWSALLADYDNDGYKDLFITNGYLRDYTNNDFVKYYADQGARKNQSVMEVISHMPSTKTPNYIFRNEHNLTFSNKQTDWGFDTPVISNGAVYADLDNDGDLEIVTNNINEKAHLYQNQTAEKTGNNYVDIVLNPKQAAQSATGTKVYVYSGDLRQFQQYTPTHGFQSSMMIPMHVGLGKAKTIDSLVVVWQNGSVQKLRNVAVNQRLTINYEPGTEASTPILSQPALLFAQTNTLDFQHQQAPLNDFSRQLLLPHMYSYAGPRMVKGDVNKDGLDDIYIGGGKGQSGELFIQQTGGRFEKSAQNAFKQDALCTDTDAAFLDADSDGDLDLYVTSGGYEYLPNDLLLQSRLYLNDGKGNFNKDASRLDLNDYAGNAVEVLDFDKDGDSDLFVCGSVMPNQYPRYQTSRLYRNEKGKFVPVKNDAFNDLGLLTDACVVDFDKDGFDDLVTVGEWTPIIRLRNDHGVFKRVQDELDQTTGFWQRIIGGDFDKDGDIDLIAGNYGLNCHFKASPALPLSMLTDDFDGNGTIDPIVCYYIQGTNYPAYSRDELLDQLAPLRKKYTSYALYSDATADEVVNEFKGKTPARATINELSTLYLVNNKGHFERKELPIQAQFSPVYAMATPDVNEDGFPDLLLAGNQTHGRVRTGNIDANYGQVFVNDRKGGFTYMPQSQSGLFLRGNVRSLLVVNNQLMAGINSEKVQVYTKAK</sequence>
<keyword evidence="6" id="KW-1185">Reference proteome</keyword>
<dbReference type="STRING" id="504472.Slin_3029"/>
<accession>D2QL93</accession>
<evidence type="ECO:0000256" key="2">
    <source>
        <dbReference type="ARBA" id="ARBA00022737"/>
    </source>
</evidence>
<dbReference type="SUPFAM" id="SSF69318">
    <property type="entry name" value="Integrin alpha N-terminal domain"/>
    <property type="match status" value="3"/>
</dbReference>
<dbReference type="InterPro" id="IPR011519">
    <property type="entry name" value="UnbV_ASPIC"/>
</dbReference>
<dbReference type="InterPro" id="IPR028994">
    <property type="entry name" value="Integrin_alpha_N"/>
</dbReference>
<reference evidence="5 6" key="1">
    <citation type="journal article" date="2010" name="Stand. Genomic Sci.">
        <title>Complete genome sequence of Spirosoma linguale type strain (1).</title>
        <authorList>
            <person name="Lail K."/>
            <person name="Sikorski J."/>
            <person name="Saunders E."/>
            <person name="Lapidus A."/>
            <person name="Glavina Del Rio T."/>
            <person name="Copeland A."/>
            <person name="Tice H."/>
            <person name="Cheng J.-F."/>
            <person name="Lucas S."/>
            <person name="Nolan M."/>
            <person name="Bruce D."/>
            <person name="Goodwin L."/>
            <person name="Pitluck S."/>
            <person name="Ivanova N."/>
            <person name="Mavromatis K."/>
            <person name="Ovchinnikova G."/>
            <person name="Pati A."/>
            <person name="Chen A."/>
            <person name="Palaniappan K."/>
            <person name="Land M."/>
            <person name="Hauser L."/>
            <person name="Chang Y.-J."/>
            <person name="Jeffries C.D."/>
            <person name="Chain P."/>
            <person name="Brettin T."/>
            <person name="Detter J.C."/>
            <person name="Schuetze A."/>
            <person name="Rohde M."/>
            <person name="Tindall B.J."/>
            <person name="Goeker M."/>
            <person name="Bristow J."/>
            <person name="Eisen J.A."/>
            <person name="Markowitz V."/>
            <person name="Hugenholtz P."/>
            <person name="Kyrpides N.C."/>
            <person name="Klenk H.-P."/>
            <person name="Chen F."/>
        </authorList>
    </citation>
    <scope>NUCLEOTIDE SEQUENCE [LARGE SCALE GENOMIC DNA]</scope>
    <source>
        <strain evidence="6">ATCC 33905 / DSM 74 / LMG 10896 / Claus 1</strain>
    </source>
</reference>
<dbReference type="KEGG" id="sli:Slin_3029"/>
<dbReference type="InterPro" id="IPR027039">
    <property type="entry name" value="Crtac1"/>
</dbReference>
<dbReference type="PROSITE" id="PS51257">
    <property type="entry name" value="PROKAR_LIPOPROTEIN"/>
    <property type="match status" value="1"/>
</dbReference>
<gene>
    <name evidence="5" type="ordered locus">Slin_3029</name>
</gene>
<keyword evidence="1" id="KW-0732">Signal</keyword>
<keyword evidence="2" id="KW-0677">Repeat</keyword>
<evidence type="ECO:0000256" key="1">
    <source>
        <dbReference type="ARBA" id="ARBA00022729"/>
    </source>
</evidence>
<dbReference type="eggNOG" id="COG4888">
    <property type="taxonomic scope" value="Bacteria"/>
</dbReference>
<dbReference type="RefSeq" id="WP_012927568.1">
    <property type="nucleotide sequence ID" value="NC_013730.1"/>
</dbReference>
<feature type="domain" description="ASPIC/UnbV" evidence="4">
    <location>
        <begin position="523"/>
        <end position="590"/>
    </location>
</feature>